<dbReference type="EMBL" id="QGMI01000315">
    <property type="protein sequence ID" value="TVY42689.1"/>
    <property type="molecule type" value="Genomic_DNA"/>
</dbReference>
<keyword evidence="4 6" id="KW-0378">Hydrolase</keyword>
<dbReference type="Gene3D" id="3.40.50.1820">
    <property type="entry name" value="alpha/beta hydrolase"/>
    <property type="match status" value="1"/>
</dbReference>
<keyword evidence="5" id="KW-0325">Glycoprotein</keyword>
<dbReference type="SUPFAM" id="SSF53474">
    <property type="entry name" value="alpha/beta-Hydrolases"/>
    <property type="match status" value="1"/>
</dbReference>
<evidence type="ECO:0000256" key="5">
    <source>
        <dbReference type="ARBA" id="ARBA00023180"/>
    </source>
</evidence>
<evidence type="ECO:0000256" key="1">
    <source>
        <dbReference type="ARBA" id="ARBA00009431"/>
    </source>
</evidence>
<dbReference type="Pfam" id="PF00450">
    <property type="entry name" value="Peptidase_S10"/>
    <property type="match status" value="1"/>
</dbReference>
<reference evidence="7 8" key="1">
    <citation type="submission" date="2018-05" db="EMBL/GenBank/DDBJ databases">
        <title>Genome sequencing and assembly of the regulated plant pathogen Lachnellula willkommii and related sister species for the development of diagnostic species identification markers.</title>
        <authorList>
            <person name="Giroux E."/>
            <person name="Bilodeau G."/>
        </authorList>
    </citation>
    <scope>NUCLEOTIDE SEQUENCE [LARGE SCALE GENOMIC DNA]</scope>
    <source>
        <strain evidence="7 8">CBS 160.35</strain>
    </source>
</reference>
<accession>A0A8H8UF60</accession>
<keyword evidence="8" id="KW-1185">Reference proteome</keyword>
<dbReference type="GO" id="GO:0004185">
    <property type="term" value="F:serine-type carboxypeptidase activity"/>
    <property type="evidence" value="ECO:0007669"/>
    <property type="project" value="UniProtKB-UniRule"/>
</dbReference>
<name>A0A8H8UF60_9HELO</name>
<dbReference type="InterPro" id="IPR033124">
    <property type="entry name" value="Ser_caboxypep_his_AS"/>
</dbReference>
<proteinExistence type="inferred from homology"/>
<evidence type="ECO:0000256" key="3">
    <source>
        <dbReference type="ARBA" id="ARBA00022670"/>
    </source>
</evidence>
<dbReference type="InterPro" id="IPR018202">
    <property type="entry name" value="Ser_caboxypep_ser_AS"/>
</dbReference>
<dbReference type="OrthoDB" id="443318at2759"/>
<keyword evidence="2 6" id="KW-0121">Carboxypeptidase</keyword>
<dbReference type="InterPro" id="IPR001563">
    <property type="entry name" value="Peptidase_S10"/>
</dbReference>
<keyword evidence="3 6" id="KW-0645">Protease</keyword>
<dbReference type="AlphaFoldDB" id="A0A8H8UF60"/>
<gene>
    <name evidence="7" type="primary">CPS1_1</name>
    <name evidence="7" type="ORF">LOCC1_G006960</name>
</gene>
<protein>
    <recommendedName>
        <fullName evidence="6">Carboxypeptidase</fullName>
        <ecNumber evidence="6">3.4.16.-</ecNumber>
    </recommendedName>
</protein>
<dbReference type="GO" id="GO:0000324">
    <property type="term" value="C:fungal-type vacuole"/>
    <property type="evidence" value="ECO:0007669"/>
    <property type="project" value="TreeGrafter"/>
</dbReference>
<comment type="similarity">
    <text evidence="1 6">Belongs to the peptidase S10 family.</text>
</comment>
<dbReference type="EC" id="3.4.16.-" evidence="6"/>
<dbReference type="PANTHER" id="PTHR11802:SF453">
    <property type="entry name" value="S1, PUTATIVE-RELATED"/>
    <property type="match status" value="1"/>
</dbReference>
<dbReference type="Proteomes" id="UP000443090">
    <property type="component" value="Unassembled WGS sequence"/>
</dbReference>
<dbReference type="PROSITE" id="PS00560">
    <property type="entry name" value="CARBOXYPEPT_SER_HIS"/>
    <property type="match status" value="1"/>
</dbReference>
<keyword evidence="6" id="KW-0732">Signal</keyword>
<evidence type="ECO:0000256" key="2">
    <source>
        <dbReference type="ARBA" id="ARBA00022645"/>
    </source>
</evidence>
<dbReference type="GO" id="GO:0006508">
    <property type="term" value="P:proteolysis"/>
    <property type="evidence" value="ECO:0007669"/>
    <property type="project" value="UniProtKB-KW"/>
</dbReference>
<evidence type="ECO:0000313" key="7">
    <source>
        <dbReference type="EMBL" id="TVY42689.1"/>
    </source>
</evidence>
<feature type="chain" id="PRO_5034371483" description="Carboxypeptidase" evidence="6">
    <location>
        <begin position="20"/>
        <end position="520"/>
    </location>
</feature>
<evidence type="ECO:0000313" key="8">
    <source>
        <dbReference type="Proteomes" id="UP000443090"/>
    </source>
</evidence>
<dbReference type="PRINTS" id="PR00724">
    <property type="entry name" value="CRBOXYPTASEC"/>
</dbReference>
<feature type="signal peptide" evidence="6">
    <location>
        <begin position="1"/>
        <end position="19"/>
    </location>
</feature>
<sequence>MLFQLSYALIGLVLPLAQAMPANSFEERDVPAHIRGKRSFYEDDGVNRTVFDHEATGKPRSLEAVSAAHMQIPATAAKLPGSLENSHVQHADSLGKDFVTNSGICETTAGVNQYSGYLTTGTGEHMWFWFFEARNSPSTAPLSTWFNGGPGCSSMIGLFQENGPCHFVDGSSTPSLNPYSFNEYANMLYVDQPIGTGFSYGTDTVTSTVTAAPVVWALIQAFFAQFPKYESRDFGIFTESYGGHYGPEFASYFESQNAAIAKGTVTGQNVSLIALGINNGWYDSTIQQKAYVDFSYNNTYKAMISASEHKSYLSTYNSDCLPLLQECSSTTGSNSACEDADNTCYNDIEGPLSQADFDVYDIREPSNDPYPPATYSTYLKSSSVVKAIGAKTTYSECPDAPYEKFASTGDDARSFVSTLSSVVRSGITVTLWAGDADWICNWFGGLAVAEAITYSGSSAFGSKAVTNYTVDGTAGGTFKTEGNLNWLRVFGAGHEVPYYQPKLALQVFKQTMQKQALSST</sequence>
<comment type="caution">
    <text evidence="7">The sequence shown here is derived from an EMBL/GenBank/DDBJ whole genome shotgun (WGS) entry which is preliminary data.</text>
</comment>
<evidence type="ECO:0000256" key="4">
    <source>
        <dbReference type="ARBA" id="ARBA00022801"/>
    </source>
</evidence>
<dbReference type="Gene3D" id="1.10.287.410">
    <property type="match status" value="1"/>
</dbReference>
<dbReference type="PROSITE" id="PS00131">
    <property type="entry name" value="CARBOXYPEPT_SER_SER"/>
    <property type="match status" value="1"/>
</dbReference>
<dbReference type="InterPro" id="IPR029058">
    <property type="entry name" value="AB_hydrolase_fold"/>
</dbReference>
<dbReference type="PANTHER" id="PTHR11802">
    <property type="entry name" value="SERINE PROTEASE FAMILY S10 SERINE CARBOXYPEPTIDASE"/>
    <property type="match status" value="1"/>
</dbReference>
<evidence type="ECO:0000256" key="6">
    <source>
        <dbReference type="RuleBase" id="RU361156"/>
    </source>
</evidence>
<organism evidence="7 8">
    <name type="scientific">Lachnellula occidentalis</name>
    <dbReference type="NCBI Taxonomy" id="215460"/>
    <lineage>
        <taxon>Eukaryota</taxon>
        <taxon>Fungi</taxon>
        <taxon>Dikarya</taxon>
        <taxon>Ascomycota</taxon>
        <taxon>Pezizomycotina</taxon>
        <taxon>Leotiomycetes</taxon>
        <taxon>Helotiales</taxon>
        <taxon>Lachnaceae</taxon>
        <taxon>Lachnellula</taxon>
    </lineage>
</organism>